<dbReference type="InterPro" id="IPR017938">
    <property type="entry name" value="Riboflavin_synthase-like_b-brl"/>
</dbReference>
<dbReference type="Gene3D" id="3.40.50.80">
    <property type="entry name" value="Nucleotide-binding domain of ferredoxin-NADP reductase (FNR) module"/>
    <property type="match status" value="1"/>
</dbReference>
<feature type="domain" description="FAD-binding FR-type" evidence="6">
    <location>
        <begin position="1"/>
        <end position="101"/>
    </location>
</feature>
<accession>A0A2A5T3B6</accession>
<dbReference type="AlphaFoldDB" id="A0A2A5T3B6"/>
<evidence type="ECO:0000313" key="8">
    <source>
        <dbReference type="Proteomes" id="UP000219020"/>
    </source>
</evidence>
<dbReference type="SUPFAM" id="SSF63380">
    <property type="entry name" value="Riboflavin synthase domain-like"/>
    <property type="match status" value="1"/>
</dbReference>
<name>A0A2A5T3B6_9GAMM</name>
<sequence>MKRSCKIDAIIPLAKSVFKVRLQPELTVNFKAGQYIKVKIASKNTPFSIANTPFDHGMLELHIGGSILDETTAAILEEFRQYLKQDKCIAIEGPFGDAWLRTSSDKPILLIAGGTGMSYISSILKSCIINGLTQPIYIYWGVKNHGLLYDHDELIELSYKNSNIQYVPVLESSQHTNLYQVGTVLDIVLRDFVCLYNYDIYISGPVSMMHVVRDVLCQKRMAQEKQMYSDAFEYL</sequence>
<dbReference type="Gene3D" id="2.40.30.10">
    <property type="entry name" value="Translation factors"/>
    <property type="match status" value="1"/>
</dbReference>
<dbReference type="InterPro" id="IPR001433">
    <property type="entry name" value="OxRdtase_FAD/NAD-bd"/>
</dbReference>
<dbReference type="InterPro" id="IPR039261">
    <property type="entry name" value="FNR_nucleotide-bd"/>
</dbReference>
<dbReference type="SUPFAM" id="SSF52343">
    <property type="entry name" value="Ferredoxin reductase-like, C-terminal NADP-linked domain"/>
    <property type="match status" value="1"/>
</dbReference>
<dbReference type="Pfam" id="PF00175">
    <property type="entry name" value="NAD_binding_1"/>
    <property type="match status" value="1"/>
</dbReference>
<protein>
    <submittedName>
        <fullName evidence="7">LuxG NAD(P)H-dependent FMN reductase</fullName>
    </submittedName>
</protein>
<dbReference type="EMBL" id="NBYY01000016">
    <property type="protein sequence ID" value="PCS22642.1"/>
    <property type="molecule type" value="Genomic_DNA"/>
</dbReference>
<dbReference type="GO" id="GO:0016491">
    <property type="term" value="F:oxidoreductase activity"/>
    <property type="evidence" value="ECO:0007669"/>
    <property type="project" value="UniProtKB-KW"/>
</dbReference>
<evidence type="ECO:0000259" key="6">
    <source>
        <dbReference type="PROSITE" id="PS51384"/>
    </source>
</evidence>
<comment type="similarity">
    <text evidence="5">Belongs to the Fre/LuxG FAD/NAD(P) flavoprotein oxidoreductase family.</text>
</comment>
<reference evidence="8" key="1">
    <citation type="submission" date="2017-04" db="EMBL/GenBank/DDBJ databases">
        <title>Genome evolution of the luminous symbionts of deep sea anglerfish.</title>
        <authorList>
            <person name="Hendry T.A."/>
        </authorList>
    </citation>
    <scope>NUCLEOTIDE SEQUENCE [LARGE SCALE GENOMIC DNA]</scope>
</reference>
<dbReference type="GO" id="GO:0008218">
    <property type="term" value="P:bioluminescence"/>
    <property type="evidence" value="ECO:0007669"/>
    <property type="project" value="UniProtKB-KW"/>
</dbReference>
<evidence type="ECO:0000256" key="2">
    <source>
        <dbReference type="ARBA" id="ARBA00022827"/>
    </source>
</evidence>
<dbReference type="RefSeq" id="WP_097356605.1">
    <property type="nucleotide sequence ID" value="NZ_CAWNJE010000011.1"/>
</dbReference>
<keyword evidence="8" id="KW-1185">Reference proteome</keyword>
<dbReference type="InterPro" id="IPR050415">
    <property type="entry name" value="MRET"/>
</dbReference>
<dbReference type="GeneID" id="66951839"/>
<evidence type="ECO:0000256" key="1">
    <source>
        <dbReference type="ARBA" id="ARBA00022630"/>
    </source>
</evidence>
<dbReference type="NCBIfam" id="NF005963">
    <property type="entry name" value="PRK08051.1"/>
    <property type="match status" value="1"/>
</dbReference>
<dbReference type="CDD" id="cd06189">
    <property type="entry name" value="flavin_oxioreductase"/>
    <property type="match status" value="1"/>
</dbReference>
<dbReference type="PANTHER" id="PTHR47354">
    <property type="entry name" value="NADH OXIDOREDUCTASE HCR"/>
    <property type="match status" value="1"/>
</dbReference>
<dbReference type="PRINTS" id="PR00410">
    <property type="entry name" value="PHEHYDRXLASE"/>
</dbReference>
<dbReference type="InterPro" id="IPR017927">
    <property type="entry name" value="FAD-bd_FR_type"/>
</dbReference>
<evidence type="ECO:0000256" key="4">
    <source>
        <dbReference type="ARBA" id="ARBA00023223"/>
    </source>
</evidence>
<evidence type="ECO:0000256" key="3">
    <source>
        <dbReference type="ARBA" id="ARBA00023002"/>
    </source>
</evidence>
<keyword evidence="1" id="KW-0285">Flavoprotein</keyword>
<evidence type="ECO:0000313" key="7">
    <source>
        <dbReference type="EMBL" id="PCS22642.1"/>
    </source>
</evidence>
<organism evidence="7 8">
    <name type="scientific">Candidatus Enterovibrio escicola</name>
    <dbReference type="NCBI Taxonomy" id="1927127"/>
    <lineage>
        <taxon>Bacteria</taxon>
        <taxon>Pseudomonadati</taxon>
        <taxon>Pseudomonadota</taxon>
        <taxon>Gammaproteobacteria</taxon>
        <taxon>Vibrionales</taxon>
        <taxon>Vibrionaceae</taxon>
        <taxon>Enterovibrio</taxon>
    </lineage>
</organism>
<dbReference type="PANTHER" id="PTHR47354:SF7">
    <property type="entry name" value="NAD(P)H-FLAVIN REDUCTASE"/>
    <property type="match status" value="1"/>
</dbReference>
<gene>
    <name evidence="7" type="ORF">BTN49_1868</name>
</gene>
<comment type="caution">
    <text evidence="7">The sequence shown here is derived from an EMBL/GenBank/DDBJ whole genome shotgun (WGS) entry which is preliminary data.</text>
</comment>
<keyword evidence="4" id="KW-0455">Luminescence</keyword>
<keyword evidence="3" id="KW-0560">Oxidoreductase</keyword>
<keyword evidence="2" id="KW-0274">FAD</keyword>
<evidence type="ECO:0000256" key="5">
    <source>
        <dbReference type="ARBA" id="ARBA00038177"/>
    </source>
</evidence>
<dbReference type="Proteomes" id="UP000219020">
    <property type="component" value="Unassembled WGS sequence"/>
</dbReference>
<proteinExistence type="inferred from homology"/>
<dbReference type="PROSITE" id="PS51384">
    <property type="entry name" value="FAD_FR"/>
    <property type="match status" value="1"/>
</dbReference>